<feature type="transmembrane region" description="Helical" evidence="1">
    <location>
        <begin position="78"/>
        <end position="96"/>
    </location>
</feature>
<feature type="transmembrane region" description="Helical" evidence="1">
    <location>
        <begin position="159"/>
        <end position="181"/>
    </location>
</feature>
<keyword evidence="1" id="KW-0472">Membrane</keyword>
<dbReference type="RefSeq" id="WP_319954737.1">
    <property type="nucleotide sequence ID" value="NZ_JAXAVX010000007.1"/>
</dbReference>
<dbReference type="Pfam" id="PF02405">
    <property type="entry name" value="MlaE"/>
    <property type="match status" value="1"/>
</dbReference>
<reference evidence="2 3" key="1">
    <citation type="submission" date="2023-11" db="EMBL/GenBank/DDBJ databases">
        <authorList>
            <person name="Xu M."/>
            <person name="Jiang T."/>
        </authorList>
    </citation>
    <scope>NUCLEOTIDE SEQUENCE [LARGE SCALE GENOMIC DNA]</scope>
    <source>
        <strain evidence="2 3">SD</strain>
    </source>
</reference>
<dbReference type="PANTHER" id="PTHR30188:SF13">
    <property type="entry name" value="CONSERVED HYPOTHETICAL INTEGRAL MEMBRANE PROTEIN YRBE3B"/>
    <property type="match status" value="1"/>
</dbReference>
<dbReference type="Proteomes" id="UP001277761">
    <property type="component" value="Unassembled WGS sequence"/>
</dbReference>
<dbReference type="PANTHER" id="PTHR30188">
    <property type="entry name" value="ABC TRANSPORTER PERMEASE PROTEIN-RELATED"/>
    <property type="match status" value="1"/>
</dbReference>
<evidence type="ECO:0000313" key="2">
    <source>
        <dbReference type="EMBL" id="MDX8152581.1"/>
    </source>
</evidence>
<keyword evidence="1" id="KW-0812">Transmembrane</keyword>
<proteinExistence type="predicted"/>
<evidence type="ECO:0000313" key="3">
    <source>
        <dbReference type="Proteomes" id="UP001277761"/>
    </source>
</evidence>
<dbReference type="InterPro" id="IPR030802">
    <property type="entry name" value="Permease_MalE"/>
</dbReference>
<sequence length="270" mass="28696">MSTRLAGRRAAQAREVLDVLGDGVDLGWRITRGALSPRIRRYLAEVLRQASILITGSLLIVLGLVLALGLAIGIEGAYASKIVGAPSVAGAFAAIADLREITPYAFGYMMAAKLSTGYVAEIGTMQIAEEVDALEVMGLDSVLYLCSTRLLGTWLVLPFIYAIAIVVAYTGSYFAVVTQIGQVSAGGYLELFWKFQSPQDYLFSGLKGMAMATFVVIVGCYYGYRVRGGPVEVGRATARAMAVNLVGVHVIGILGSQLFWGGMPRLPIGG</sequence>
<gene>
    <name evidence="2" type="ORF">SK069_13325</name>
</gene>
<organism evidence="2 3">
    <name type="scientific">Patulibacter brassicae</name>
    <dbReference type="NCBI Taxonomy" id="1705717"/>
    <lineage>
        <taxon>Bacteria</taxon>
        <taxon>Bacillati</taxon>
        <taxon>Actinomycetota</taxon>
        <taxon>Thermoleophilia</taxon>
        <taxon>Solirubrobacterales</taxon>
        <taxon>Patulibacteraceae</taxon>
        <taxon>Patulibacter</taxon>
    </lineage>
</organism>
<keyword evidence="3" id="KW-1185">Reference proteome</keyword>
<protein>
    <submittedName>
        <fullName evidence="2">ABC transporter permease</fullName>
    </submittedName>
</protein>
<name>A0ABU4VNS2_9ACTN</name>
<keyword evidence="1" id="KW-1133">Transmembrane helix</keyword>
<accession>A0ABU4VNS2</accession>
<evidence type="ECO:0000256" key="1">
    <source>
        <dbReference type="SAM" id="Phobius"/>
    </source>
</evidence>
<feature type="transmembrane region" description="Helical" evidence="1">
    <location>
        <begin position="50"/>
        <end position="72"/>
    </location>
</feature>
<feature type="transmembrane region" description="Helical" evidence="1">
    <location>
        <begin position="201"/>
        <end position="224"/>
    </location>
</feature>
<dbReference type="EMBL" id="JAXAVX010000007">
    <property type="protein sequence ID" value="MDX8152581.1"/>
    <property type="molecule type" value="Genomic_DNA"/>
</dbReference>
<feature type="transmembrane region" description="Helical" evidence="1">
    <location>
        <begin position="236"/>
        <end position="260"/>
    </location>
</feature>
<comment type="caution">
    <text evidence="2">The sequence shown here is derived from an EMBL/GenBank/DDBJ whole genome shotgun (WGS) entry which is preliminary data.</text>
</comment>